<feature type="domain" description="PEP-utilising enzyme mobile" evidence="1">
    <location>
        <begin position="46"/>
        <end position="98"/>
    </location>
</feature>
<dbReference type="Pfam" id="PF00391">
    <property type="entry name" value="PEP-utilizers"/>
    <property type="match status" value="1"/>
</dbReference>
<organism evidence="2 3">
    <name type="scientific">Paraconexibacter antarcticus</name>
    <dbReference type="NCBI Taxonomy" id="2949664"/>
    <lineage>
        <taxon>Bacteria</taxon>
        <taxon>Bacillati</taxon>
        <taxon>Actinomycetota</taxon>
        <taxon>Thermoleophilia</taxon>
        <taxon>Solirubrobacterales</taxon>
        <taxon>Paraconexibacteraceae</taxon>
        <taxon>Paraconexibacter</taxon>
    </lineage>
</organism>
<evidence type="ECO:0000313" key="2">
    <source>
        <dbReference type="EMBL" id="UTI62346.1"/>
    </source>
</evidence>
<name>A0ABY5DKS5_9ACTN</name>
<dbReference type="SUPFAM" id="SSF52009">
    <property type="entry name" value="Phosphohistidine domain"/>
    <property type="match status" value="1"/>
</dbReference>
<sequence length="766" mass="84152">MLDTAFEAVGTGLTVFTDDTPVEGPVRWLDSPQAVMEFVASDAVKDTIVLVRGGTTTFLTPALNAGVKGVLTLQGAPESHLGILTREYGIPCVMGVTFDRGVRSARGEVIPADGALVRLDISAAPQGTVLIEAGAPEAEEGTPTAPPAMDAETLAQVQVLLERFGGEVPHGTAGDEQFRAGLTSGVLHLDDASMHRPLTDAEVNDLSRYAGWNMWDCLAARATEGESGLIPRQEYESVSFVQIWQRYPEFLRLITEEIGVDGVVELGRASRREIGTKANLLHSWALGFGVAFGRGVALELGLTEDRPEDLREAFAFQRRLYHGQWGGGPMFTSMRGYRAQLLEDHWLRRFDDEVTFFTEPEQRRDFQRFSASTEMLGFLLHFDNRAGLSDTGPYPTADGGFVIVRDHFLQEDAYQWGQLAEGLPYAVTQAMYFKPDEPLDLQLVDIGTLFTEPANYLRHLKGAAVYARDRWDTPADRIRLLDPEEMRRIQVACDAGCSRLYPHIAGMSKREKIMAGAKVYYTDFLLPYARGAGMWNRLVGELDFFELDPVTSQSYYTLVRDGTAAALVPRLFLTGTGFPPLPEAADPPDPEAFDALHTLALRGMAAELPGDGAALEAAGLVVPTPAGWMLTDAGRTGHEQLLAAERASFDRAAIAPAYDRFLTVNGKLKVLCVSWQAGDADQRAALLGELEDLVDRARPAIRRTAKVLPRFGRYDERLSVALGRALGGEEGYVLSPLCESVHTVWMELHEDYLMTQGITREEEGSY</sequence>
<protein>
    <submittedName>
        <fullName evidence="2">PEP-utilizing enzyme</fullName>
    </submittedName>
</protein>
<proteinExistence type="predicted"/>
<dbReference type="EMBL" id="CP098502">
    <property type="protein sequence ID" value="UTI62346.1"/>
    <property type="molecule type" value="Genomic_DNA"/>
</dbReference>
<dbReference type="InterPro" id="IPR008279">
    <property type="entry name" value="PEP-util_enz_mobile_dom"/>
</dbReference>
<dbReference type="RefSeq" id="WP_254569084.1">
    <property type="nucleotide sequence ID" value="NZ_CP098502.1"/>
</dbReference>
<evidence type="ECO:0000259" key="1">
    <source>
        <dbReference type="Pfam" id="PF00391"/>
    </source>
</evidence>
<dbReference type="InterPro" id="IPR036637">
    <property type="entry name" value="Phosphohistidine_dom_sf"/>
</dbReference>
<reference evidence="2 3" key="1">
    <citation type="submission" date="2022-06" db="EMBL/GenBank/DDBJ databases">
        <title>Paraconexibacter antarcticus.</title>
        <authorList>
            <person name="Kim C.S."/>
        </authorList>
    </citation>
    <scope>NUCLEOTIDE SEQUENCE [LARGE SCALE GENOMIC DNA]</scope>
    <source>
        <strain evidence="2 3">02-257</strain>
    </source>
</reference>
<dbReference type="Proteomes" id="UP001056035">
    <property type="component" value="Chromosome"/>
</dbReference>
<dbReference type="Gene3D" id="3.50.30.10">
    <property type="entry name" value="Phosphohistidine domain"/>
    <property type="match status" value="1"/>
</dbReference>
<gene>
    <name evidence="2" type="ORF">NBH00_13340</name>
</gene>
<accession>A0ABY5DKS5</accession>
<keyword evidence="3" id="KW-1185">Reference proteome</keyword>
<evidence type="ECO:0000313" key="3">
    <source>
        <dbReference type="Proteomes" id="UP001056035"/>
    </source>
</evidence>